<accession>A0A641MBP1</accession>
<dbReference type="AlphaFoldDB" id="A0A641MBP1"/>
<name>A0A641MBP1_9BACE</name>
<organism evidence="1">
    <name type="scientific">Bacteroides salyersiae</name>
    <dbReference type="NCBI Taxonomy" id="291644"/>
    <lineage>
        <taxon>Bacteria</taxon>
        <taxon>Pseudomonadati</taxon>
        <taxon>Bacteroidota</taxon>
        <taxon>Bacteroidia</taxon>
        <taxon>Bacteroidales</taxon>
        <taxon>Bacteroidaceae</taxon>
        <taxon>Bacteroides</taxon>
    </lineage>
</organism>
<gene>
    <name evidence="1" type="ORF">F3F94_19965</name>
</gene>
<comment type="caution">
    <text evidence="1">The sequence shown here is derived from an EMBL/GenBank/DDBJ whole genome shotgun (WGS) entry which is preliminary data.</text>
</comment>
<dbReference type="RefSeq" id="WP_149998435.1">
    <property type="nucleotide sequence ID" value="NZ_VWMU01000338.1"/>
</dbReference>
<sequence>MKSFDVNRLLAQTFKYNLGIDDYKLYGGANDATFAHYLSAISMGYAATGDEDLLQRVNHM</sequence>
<evidence type="ECO:0000313" key="1">
    <source>
        <dbReference type="EMBL" id="KAA3707799.1"/>
    </source>
</evidence>
<proteinExistence type="predicted"/>
<protein>
    <submittedName>
        <fullName evidence="1">Uncharacterized protein</fullName>
    </submittedName>
</protein>
<reference evidence="1" key="1">
    <citation type="journal article" date="2019" name="Nat. Med.">
        <title>A library of human gut bacterial isolates paired with longitudinal multiomics data enables mechanistic microbiome research.</title>
        <authorList>
            <person name="Poyet M."/>
            <person name="Groussin M."/>
            <person name="Gibbons S.M."/>
            <person name="Avila-Pacheco J."/>
            <person name="Jiang X."/>
            <person name="Kearney S.M."/>
            <person name="Perrotta A.R."/>
            <person name="Berdy B."/>
            <person name="Zhao S."/>
            <person name="Lieberman T.D."/>
            <person name="Swanson P.K."/>
            <person name="Smith M."/>
            <person name="Roesemann S."/>
            <person name="Alexander J.E."/>
            <person name="Rich S.A."/>
            <person name="Livny J."/>
            <person name="Vlamakis H."/>
            <person name="Clish C."/>
            <person name="Bullock K."/>
            <person name="Deik A."/>
            <person name="Scott J."/>
            <person name="Pierce K.A."/>
            <person name="Xavier R.J."/>
            <person name="Alm E.J."/>
        </authorList>
    </citation>
    <scope>NUCLEOTIDE SEQUENCE</scope>
    <source>
        <strain evidence="1">BIOML-A21</strain>
    </source>
</reference>
<feature type="non-terminal residue" evidence="1">
    <location>
        <position position="60"/>
    </location>
</feature>
<dbReference type="EMBL" id="VWMU01000338">
    <property type="protein sequence ID" value="KAA3707799.1"/>
    <property type="molecule type" value="Genomic_DNA"/>
</dbReference>